<dbReference type="InterPro" id="IPR007312">
    <property type="entry name" value="Phosphoesterase"/>
</dbReference>
<dbReference type="AlphaFoldDB" id="A0A1Q5UD78"/>
<sequence length="632" mass="69804">MMLLLGTALAVLLGSSPVTAGSLRDIEHVVIFMQENRAWDTYFGTMAGVRGFDDPNVQVNSDGQSVWNQVVEPSMSTATKSLLPWYLGYQGGDSNEAIQCMAAGDNGYHDNQAALNHGLNNHWARNNTPWSWGYFKREDIPVQFAIAEGWTSGDMYQESQITSTNPNRVTLVSGSVNVPGSPQNPSQGGVYIDNNEMPGCDGNGINCYPLKWKTVYEFYEEAGVSWQLYQDTNNFDDNPLAWFDQFQKASQNSPLAKKGMSFVGLDAFYAAAANGSLPEVSFIVGPTELSEHPPYQPKDGGWLQKQVVDAVTKSPKYSSTLLMISFDETGGFGDHVAPFHSPQGTPGEWMKDPTGVFGDVFVGPGFRVPFYMISPWTRGNRVFTERADHNSQILFVEQWLTARGYKGIQTDQMVPWRRAHMSNLVNALDLDNPDLSIPYLPEADTPITNSKGDYVGSAQCQSKFREPRPPVPYGQQQANSTNALWFEDGFKEVVGYLTEGRYLVLEKGGSALTNSGKRDHLTVTPATLKHEAKSQRWVIHYTADQESEIFTISSALDGRWLGARGALLDSDQARNAEPVRITFLGNGLGYAVQYVNGNQHIDVDQAGALKIATQHHVPDGGFKVFSVTYHDK</sequence>
<evidence type="ECO:0000313" key="3">
    <source>
        <dbReference type="EMBL" id="OKP10420.1"/>
    </source>
</evidence>
<dbReference type="GO" id="GO:0042578">
    <property type="term" value="F:phosphoric ester hydrolase activity"/>
    <property type="evidence" value="ECO:0007669"/>
    <property type="project" value="UniProtKB-ARBA"/>
</dbReference>
<feature type="chain" id="PRO_5012795846" evidence="2">
    <location>
        <begin position="21"/>
        <end position="632"/>
    </location>
</feature>
<keyword evidence="4" id="KW-1185">Reference proteome</keyword>
<protein>
    <submittedName>
        <fullName evidence="3">Non-hemolytic phospholipase C</fullName>
    </submittedName>
</protein>
<evidence type="ECO:0000313" key="4">
    <source>
        <dbReference type="Proteomes" id="UP000186955"/>
    </source>
</evidence>
<reference evidence="3 4" key="1">
    <citation type="submission" date="2016-10" db="EMBL/GenBank/DDBJ databases">
        <title>Genome sequence of the ascomycete fungus Penicillium subrubescens.</title>
        <authorList>
            <person name="De Vries R.P."/>
            <person name="Peng M."/>
            <person name="Dilokpimol A."/>
            <person name="Hilden K."/>
            <person name="Makela M.R."/>
            <person name="Grigoriev I."/>
            <person name="Riley R."/>
            <person name="Granchi Z."/>
        </authorList>
    </citation>
    <scope>NUCLEOTIDE SEQUENCE [LARGE SCALE GENOMIC DNA]</scope>
    <source>
        <strain evidence="3 4">CBS 132785</strain>
    </source>
</reference>
<keyword evidence="2" id="KW-0732">Signal</keyword>
<feature type="signal peptide" evidence="2">
    <location>
        <begin position="1"/>
        <end position="20"/>
    </location>
</feature>
<dbReference type="PANTHER" id="PTHR31956">
    <property type="entry name" value="NON-SPECIFIC PHOSPHOLIPASE C4-RELATED"/>
    <property type="match status" value="1"/>
</dbReference>
<evidence type="ECO:0000256" key="2">
    <source>
        <dbReference type="SAM" id="SignalP"/>
    </source>
</evidence>
<dbReference type="PANTHER" id="PTHR31956:SF1">
    <property type="entry name" value="NON-SPECIFIC PHOSPHOLIPASE C1"/>
    <property type="match status" value="1"/>
</dbReference>
<proteinExistence type="predicted"/>
<name>A0A1Q5UD78_9EURO</name>
<dbReference type="STRING" id="1316194.A0A1Q5UD78"/>
<dbReference type="CDD" id="cd16014">
    <property type="entry name" value="PLC"/>
    <property type="match status" value="1"/>
</dbReference>
<dbReference type="EMBL" id="MNBE01000347">
    <property type="protein sequence ID" value="OKP10420.1"/>
    <property type="molecule type" value="Genomic_DNA"/>
</dbReference>
<dbReference type="Gene3D" id="3.40.720.10">
    <property type="entry name" value="Alkaline Phosphatase, subunit A"/>
    <property type="match status" value="1"/>
</dbReference>
<dbReference type="Pfam" id="PF04185">
    <property type="entry name" value="Phosphoesterase"/>
    <property type="match status" value="1"/>
</dbReference>
<gene>
    <name evidence="3" type="ORF">PENSUB_4144</name>
</gene>
<dbReference type="InterPro" id="IPR017850">
    <property type="entry name" value="Alkaline_phosphatase_core_sf"/>
</dbReference>
<dbReference type="Proteomes" id="UP000186955">
    <property type="component" value="Unassembled WGS sequence"/>
</dbReference>
<accession>A0A1Q5UD78</accession>
<comment type="caution">
    <text evidence="3">The sequence shown here is derived from an EMBL/GenBank/DDBJ whole genome shotgun (WGS) entry which is preliminary data.</text>
</comment>
<organism evidence="3 4">
    <name type="scientific">Penicillium subrubescens</name>
    <dbReference type="NCBI Taxonomy" id="1316194"/>
    <lineage>
        <taxon>Eukaryota</taxon>
        <taxon>Fungi</taxon>
        <taxon>Dikarya</taxon>
        <taxon>Ascomycota</taxon>
        <taxon>Pezizomycotina</taxon>
        <taxon>Eurotiomycetes</taxon>
        <taxon>Eurotiomycetidae</taxon>
        <taxon>Eurotiales</taxon>
        <taxon>Aspergillaceae</taxon>
        <taxon>Penicillium</taxon>
    </lineage>
</organism>
<evidence type="ECO:0000256" key="1">
    <source>
        <dbReference type="ARBA" id="ARBA00022801"/>
    </source>
</evidence>
<dbReference type="OrthoDB" id="5135119at2759"/>
<keyword evidence="1" id="KW-0378">Hydrolase</keyword>